<feature type="region of interest" description="Disordered" evidence="12">
    <location>
        <begin position="251"/>
        <end position="281"/>
    </location>
</feature>
<dbReference type="GO" id="GO:0008270">
    <property type="term" value="F:zinc ion binding"/>
    <property type="evidence" value="ECO:0007669"/>
    <property type="project" value="UniProtKB-KW"/>
</dbReference>
<evidence type="ECO:0000256" key="5">
    <source>
        <dbReference type="ARBA" id="ARBA00022723"/>
    </source>
</evidence>
<evidence type="ECO:0000256" key="12">
    <source>
        <dbReference type="SAM" id="MobiDB-lite"/>
    </source>
</evidence>
<keyword evidence="5" id="KW-0479">Metal-binding</keyword>
<protein>
    <recommendedName>
        <fullName evidence="3">RING-type E3 ubiquitin transferase</fullName>
        <ecNumber evidence="3">2.3.2.27</ecNumber>
    </recommendedName>
</protein>
<evidence type="ECO:0000256" key="3">
    <source>
        <dbReference type="ARBA" id="ARBA00012483"/>
    </source>
</evidence>
<comment type="subcellular location">
    <subcellularLocation>
        <location evidence="2">Nucleus</location>
    </subcellularLocation>
</comment>
<gene>
    <name evidence="14" type="ORF">NQ318_008905</name>
</gene>
<dbReference type="SMART" id="SM00184">
    <property type="entry name" value="RING"/>
    <property type="match status" value="1"/>
</dbReference>
<dbReference type="AlphaFoldDB" id="A0AAV8ZCB0"/>
<keyword evidence="4" id="KW-0808">Transferase</keyword>
<dbReference type="CDD" id="cd16550">
    <property type="entry name" value="RING-HC_RNF168"/>
    <property type="match status" value="1"/>
</dbReference>
<dbReference type="InterPro" id="IPR013083">
    <property type="entry name" value="Znf_RING/FYVE/PHD"/>
</dbReference>
<dbReference type="Pfam" id="PF00097">
    <property type="entry name" value="zf-C3HC4"/>
    <property type="match status" value="1"/>
</dbReference>
<dbReference type="GO" id="GO:0061630">
    <property type="term" value="F:ubiquitin protein ligase activity"/>
    <property type="evidence" value="ECO:0007669"/>
    <property type="project" value="UniProtKB-EC"/>
</dbReference>
<feature type="region of interest" description="Disordered" evidence="12">
    <location>
        <begin position="306"/>
        <end position="404"/>
    </location>
</feature>
<name>A0AAV8ZCB0_9CUCU</name>
<evidence type="ECO:0000256" key="4">
    <source>
        <dbReference type="ARBA" id="ARBA00022679"/>
    </source>
</evidence>
<keyword evidence="10" id="KW-0539">Nucleus</keyword>
<dbReference type="GO" id="GO:0031491">
    <property type="term" value="F:nucleosome binding"/>
    <property type="evidence" value="ECO:0007669"/>
    <property type="project" value="TreeGrafter"/>
</dbReference>
<evidence type="ECO:0000256" key="7">
    <source>
        <dbReference type="ARBA" id="ARBA00022771"/>
    </source>
</evidence>
<proteinExistence type="predicted"/>
<feature type="compositionally biased region" description="Polar residues" evidence="12">
    <location>
        <begin position="377"/>
        <end position="390"/>
    </location>
</feature>
<evidence type="ECO:0000256" key="6">
    <source>
        <dbReference type="ARBA" id="ARBA00022763"/>
    </source>
</evidence>
<dbReference type="GO" id="GO:0005634">
    <property type="term" value="C:nucleus"/>
    <property type="evidence" value="ECO:0007669"/>
    <property type="project" value="UniProtKB-SubCell"/>
</dbReference>
<feature type="domain" description="RING-type" evidence="13">
    <location>
        <begin position="28"/>
        <end position="67"/>
    </location>
</feature>
<dbReference type="InterPro" id="IPR001841">
    <property type="entry name" value="Znf_RING"/>
</dbReference>
<dbReference type="Proteomes" id="UP001162162">
    <property type="component" value="Unassembled WGS sequence"/>
</dbReference>
<comment type="catalytic activity">
    <reaction evidence="1">
        <text>S-ubiquitinyl-[E2 ubiquitin-conjugating enzyme]-L-cysteine + [acceptor protein]-L-lysine = [E2 ubiquitin-conjugating enzyme]-L-cysteine + N(6)-ubiquitinyl-[acceptor protein]-L-lysine.</text>
        <dbReference type="EC" id="2.3.2.27"/>
    </reaction>
</comment>
<accession>A0AAV8ZCB0</accession>
<keyword evidence="8" id="KW-0833">Ubl conjugation pathway</keyword>
<reference evidence="14" key="1">
    <citation type="journal article" date="2023" name="Insect Mol. Biol.">
        <title>Genome sequencing provides insights into the evolution of gene families encoding plant cell wall-degrading enzymes in longhorned beetles.</title>
        <authorList>
            <person name="Shin N.R."/>
            <person name="Okamura Y."/>
            <person name="Kirsch R."/>
            <person name="Pauchet Y."/>
        </authorList>
    </citation>
    <scope>NUCLEOTIDE SEQUENCE</scope>
    <source>
        <strain evidence="14">AMC_N1</strain>
    </source>
</reference>
<keyword evidence="9" id="KW-0862">Zinc</keyword>
<evidence type="ECO:0000313" key="15">
    <source>
        <dbReference type="Proteomes" id="UP001162162"/>
    </source>
</evidence>
<evidence type="ECO:0000256" key="8">
    <source>
        <dbReference type="ARBA" id="ARBA00022786"/>
    </source>
</evidence>
<dbReference type="CDD" id="cd22249">
    <property type="entry name" value="UDM1_RNF168_RNF169-like"/>
    <property type="match status" value="1"/>
</dbReference>
<dbReference type="Gene3D" id="3.30.40.10">
    <property type="entry name" value="Zinc/RING finger domain, C3HC4 (zinc finger)"/>
    <property type="match status" value="1"/>
</dbReference>
<dbReference type="PANTHER" id="PTHR23328:SF0">
    <property type="entry name" value="RING-TYPE DOMAIN-CONTAINING PROTEIN"/>
    <property type="match status" value="1"/>
</dbReference>
<feature type="compositionally biased region" description="Polar residues" evidence="12">
    <location>
        <begin position="306"/>
        <end position="322"/>
    </location>
</feature>
<comment type="caution">
    <text evidence="14">The sequence shown here is derived from an EMBL/GenBank/DDBJ whole genome shotgun (WGS) entry which is preliminary data.</text>
</comment>
<keyword evidence="15" id="KW-1185">Reference proteome</keyword>
<keyword evidence="7 11" id="KW-0863">Zinc-finger</keyword>
<feature type="compositionally biased region" description="Basic and acidic residues" evidence="12">
    <location>
        <begin position="331"/>
        <end position="359"/>
    </location>
</feature>
<dbReference type="SUPFAM" id="SSF57850">
    <property type="entry name" value="RING/U-box"/>
    <property type="match status" value="1"/>
</dbReference>
<evidence type="ECO:0000256" key="9">
    <source>
        <dbReference type="ARBA" id="ARBA00022833"/>
    </source>
</evidence>
<sequence length="404" mass="45537">MAPKKISKTAKTLKTLDYKALSLTDALCPICRSILIEPVTLPCRHNFCLSCFDGTMENANLVCPLCRIRIGSWLRKAKKGGKLVNNDLWSAIQESFPRQVKNKLSGVDENLEEGPEIIVSYPGEIRKEYEIQKRKEDEEFRRKCAVDIKAMLSWPTKKIGPMDKFVKQETETVTSQSAQKKALNNFATKEYTCRVLYLDTNKKAESDFHKKPFSPLIKKKIQQIQKIVDTDIASDSSDCIESELRYFKPIDHRVNPPSEGKPPIKVPSRKPANSSSATILSPSGMINFHSNFLESAFARISFTIPTTSASKGDNSATQSVSDKISRSLKRTRSDSDVGSLEKRKTRRKAESEEHDDKESPTLNTYSKSSKGKKQPTRKSNNTVQIENSISPPFYGFDLKSDLKK</sequence>
<dbReference type="InterPro" id="IPR018957">
    <property type="entry name" value="Znf_C3HC4_RING-type"/>
</dbReference>
<evidence type="ECO:0000256" key="10">
    <source>
        <dbReference type="ARBA" id="ARBA00023242"/>
    </source>
</evidence>
<evidence type="ECO:0000256" key="1">
    <source>
        <dbReference type="ARBA" id="ARBA00000900"/>
    </source>
</evidence>
<evidence type="ECO:0000256" key="11">
    <source>
        <dbReference type="PROSITE-ProRule" id="PRU00175"/>
    </source>
</evidence>
<dbReference type="EMBL" id="JAPWTK010000006">
    <property type="protein sequence ID" value="KAJ8961222.1"/>
    <property type="molecule type" value="Genomic_DNA"/>
</dbReference>
<keyword evidence="6" id="KW-0227">DNA damage</keyword>
<organism evidence="14 15">
    <name type="scientific">Aromia moschata</name>
    <dbReference type="NCBI Taxonomy" id="1265417"/>
    <lineage>
        <taxon>Eukaryota</taxon>
        <taxon>Metazoa</taxon>
        <taxon>Ecdysozoa</taxon>
        <taxon>Arthropoda</taxon>
        <taxon>Hexapoda</taxon>
        <taxon>Insecta</taxon>
        <taxon>Pterygota</taxon>
        <taxon>Neoptera</taxon>
        <taxon>Endopterygota</taxon>
        <taxon>Coleoptera</taxon>
        <taxon>Polyphaga</taxon>
        <taxon>Cucujiformia</taxon>
        <taxon>Chrysomeloidea</taxon>
        <taxon>Cerambycidae</taxon>
        <taxon>Cerambycinae</taxon>
        <taxon>Callichromatini</taxon>
        <taxon>Aromia</taxon>
    </lineage>
</organism>
<evidence type="ECO:0000256" key="2">
    <source>
        <dbReference type="ARBA" id="ARBA00004123"/>
    </source>
</evidence>
<dbReference type="GO" id="GO:0035861">
    <property type="term" value="C:site of double-strand break"/>
    <property type="evidence" value="ECO:0007669"/>
    <property type="project" value="TreeGrafter"/>
</dbReference>
<evidence type="ECO:0000259" key="13">
    <source>
        <dbReference type="PROSITE" id="PS50089"/>
    </source>
</evidence>
<dbReference type="InterPro" id="IPR051657">
    <property type="entry name" value="RNF168/RNF169_E3_ubiq-ligase"/>
</dbReference>
<dbReference type="EC" id="2.3.2.27" evidence="3"/>
<dbReference type="PANTHER" id="PTHR23328">
    <property type="entry name" value="RING-TYPE DOMAIN-CONTAINING PROTEIN"/>
    <property type="match status" value="1"/>
</dbReference>
<dbReference type="GO" id="GO:0006302">
    <property type="term" value="P:double-strand break repair"/>
    <property type="evidence" value="ECO:0007669"/>
    <property type="project" value="TreeGrafter"/>
</dbReference>
<feature type="compositionally biased region" description="Polar residues" evidence="12">
    <location>
        <begin position="271"/>
        <end position="281"/>
    </location>
</feature>
<evidence type="ECO:0000313" key="14">
    <source>
        <dbReference type="EMBL" id="KAJ8961222.1"/>
    </source>
</evidence>
<dbReference type="PROSITE" id="PS50089">
    <property type="entry name" value="ZF_RING_2"/>
    <property type="match status" value="1"/>
</dbReference>